<dbReference type="PANTHER" id="PTHR34387">
    <property type="entry name" value="SLR1258 PROTEIN"/>
    <property type="match status" value="1"/>
</dbReference>
<dbReference type="Pfam" id="PF04402">
    <property type="entry name" value="SIMPL"/>
    <property type="match status" value="1"/>
</dbReference>
<keyword evidence="1" id="KW-0732">Signal</keyword>
<evidence type="ECO:0000313" key="2">
    <source>
        <dbReference type="EMBL" id="MFC3713531.1"/>
    </source>
</evidence>
<dbReference type="Gene3D" id="3.30.70.2970">
    <property type="entry name" value="Protein of unknown function (DUF541), domain 2"/>
    <property type="match status" value="1"/>
</dbReference>
<evidence type="ECO:0000313" key="3">
    <source>
        <dbReference type="Proteomes" id="UP001595615"/>
    </source>
</evidence>
<feature type="chain" id="PRO_5046123728" evidence="1">
    <location>
        <begin position="21"/>
        <end position="241"/>
    </location>
</feature>
<dbReference type="Gene3D" id="3.30.110.170">
    <property type="entry name" value="Protein of unknown function (DUF541), domain 1"/>
    <property type="match status" value="1"/>
</dbReference>
<dbReference type="PANTHER" id="PTHR34387:SF1">
    <property type="entry name" value="PERIPLASMIC IMMUNOGENIC PROTEIN"/>
    <property type="match status" value="1"/>
</dbReference>
<dbReference type="InterPro" id="IPR007497">
    <property type="entry name" value="SIMPL/DUF541"/>
</dbReference>
<reference evidence="3" key="1">
    <citation type="journal article" date="2019" name="Int. J. Syst. Evol. Microbiol.">
        <title>The Global Catalogue of Microorganisms (GCM) 10K type strain sequencing project: providing services to taxonomists for standard genome sequencing and annotation.</title>
        <authorList>
            <consortium name="The Broad Institute Genomics Platform"/>
            <consortium name="The Broad Institute Genome Sequencing Center for Infectious Disease"/>
            <person name="Wu L."/>
            <person name="Ma J."/>
        </authorList>
    </citation>
    <scope>NUCLEOTIDE SEQUENCE [LARGE SCALE GENOMIC DNA]</scope>
    <source>
        <strain evidence="3">KCTC 42644</strain>
    </source>
</reference>
<organism evidence="2 3">
    <name type="scientific">Sphingoaurantiacus capsulatus</name>
    <dbReference type="NCBI Taxonomy" id="1771310"/>
    <lineage>
        <taxon>Bacteria</taxon>
        <taxon>Pseudomonadati</taxon>
        <taxon>Pseudomonadota</taxon>
        <taxon>Alphaproteobacteria</taxon>
        <taxon>Sphingomonadales</taxon>
        <taxon>Sphingosinicellaceae</taxon>
        <taxon>Sphingoaurantiacus</taxon>
    </lineage>
</organism>
<feature type="signal peptide" evidence="1">
    <location>
        <begin position="1"/>
        <end position="20"/>
    </location>
</feature>
<keyword evidence="3" id="KW-1185">Reference proteome</keyword>
<comment type="caution">
    <text evidence="2">The sequence shown here is derived from an EMBL/GenBank/DDBJ whole genome shotgun (WGS) entry which is preliminary data.</text>
</comment>
<name>A0ABV7XCI7_9SPHN</name>
<dbReference type="EMBL" id="JBHRXV010000011">
    <property type="protein sequence ID" value="MFC3713531.1"/>
    <property type="molecule type" value="Genomic_DNA"/>
</dbReference>
<gene>
    <name evidence="2" type="ORF">ACFOMD_13185</name>
</gene>
<dbReference type="InterPro" id="IPR052022">
    <property type="entry name" value="26kDa_periplasmic_antigen"/>
</dbReference>
<protein>
    <submittedName>
        <fullName evidence="2">SIMPL domain-containing protein</fullName>
    </submittedName>
</protein>
<evidence type="ECO:0000256" key="1">
    <source>
        <dbReference type="SAM" id="SignalP"/>
    </source>
</evidence>
<sequence>MIARFAIAASLFALAAPAAAQVVPIVQAPTVGTTLAVAAEGKVERAPDVADLSAGVMTQSKTASEAMRFNANKMTAVVAALKRAGIADRDIQTSGINLSPQYMYRENQPPLLTGYQASNNVSVRVRDIANMGKTIDALVAQGSNQINGPTFRLDKPEPALDEARVAAMTKARQRAELYAKAAGLRVKRILQISEGSAVTPPPYPVPVMRAQAMAEMKDASTPVAAGEVELSVTVNVVFELE</sequence>
<accession>A0ABV7XCI7</accession>
<dbReference type="RefSeq" id="WP_380862115.1">
    <property type="nucleotide sequence ID" value="NZ_JBHRXV010000011.1"/>
</dbReference>
<dbReference type="Proteomes" id="UP001595615">
    <property type="component" value="Unassembled WGS sequence"/>
</dbReference>
<proteinExistence type="predicted"/>